<proteinExistence type="predicted"/>
<evidence type="ECO:0000259" key="1">
    <source>
        <dbReference type="Pfam" id="PF13460"/>
    </source>
</evidence>
<dbReference type="InterPro" id="IPR051207">
    <property type="entry name" value="ComplexI_NDUFA9_subunit"/>
</dbReference>
<dbReference type="RefSeq" id="WP_311192757.1">
    <property type="nucleotide sequence ID" value="NZ_CP115541.1"/>
</dbReference>
<protein>
    <submittedName>
        <fullName evidence="2">NAD(P)H-binding protein</fullName>
    </submittedName>
</protein>
<reference evidence="2 3" key="1">
    <citation type="submission" date="2022-12" db="EMBL/GenBank/DDBJ databases">
        <title>Two new species, Stenotrophomonas aracearum and Stenotrophomonas oahuensis, isolated from Anthurium (Araceae family) in Hawaii.</title>
        <authorList>
            <person name="Chunag S.C."/>
            <person name="Dobhal S."/>
            <person name="Alvarez A."/>
            <person name="Arif M."/>
        </authorList>
    </citation>
    <scope>NUCLEOTIDE SEQUENCE [LARGE SCALE GENOMIC DNA]</scope>
    <source>
        <strain evidence="2 3">A5586</strain>
    </source>
</reference>
<dbReference type="Proteomes" id="UP001302072">
    <property type="component" value="Chromosome"/>
</dbReference>
<dbReference type="SUPFAM" id="SSF51735">
    <property type="entry name" value="NAD(P)-binding Rossmann-fold domains"/>
    <property type="match status" value="1"/>
</dbReference>
<sequence length="262" mass="27984">MNIVVIGGHGLIGSRVVERLRDAGHQVTAASRRTGVDTLTGVGLAETLAGAEVVVDASNAPSFDAPAVGDFFQRSTANLLAACAQAGVRHFIALSVVGTPYLQGSDYFRAKAVQEQLVLHARLPATLVRATQCFEFMAQLIPPGAEREPVRLPVALVQPLAADDLGEALGRLATGPLPGGVVEIGGPQRHRLFELVEWVMYFHQDDRPVVGDREARYYGAALKELTLTPGAQAITGTTRFADWLGRHTAGQLPQVNQPDPLR</sequence>
<organism evidence="2 3">
    <name type="scientific">Stenotrophomonas oahuensis</name>
    <dbReference type="NCBI Taxonomy" id="3003271"/>
    <lineage>
        <taxon>Bacteria</taxon>
        <taxon>Pseudomonadati</taxon>
        <taxon>Pseudomonadota</taxon>
        <taxon>Gammaproteobacteria</taxon>
        <taxon>Lysobacterales</taxon>
        <taxon>Lysobacteraceae</taxon>
        <taxon>Stenotrophomonas</taxon>
    </lineage>
</organism>
<feature type="domain" description="NAD(P)-binding" evidence="1">
    <location>
        <begin position="7"/>
        <end position="131"/>
    </location>
</feature>
<accession>A0ABY9YRX3</accession>
<keyword evidence="3" id="KW-1185">Reference proteome</keyword>
<dbReference type="Pfam" id="PF13460">
    <property type="entry name" value="NAD_binding_10"/>
    <property type="match status" value="1"/>
</dbReference>
<gene>
    <name evidence="2" type="ORF">PDM29_04865</name>
</gene>
<dbReference type="InterPro" id="IPR036291">
    <property type="entry name" value="NAD(P)-bd_dom_sf"/>
</dbReference>
<dbReference type="EMBL" id="CP115541">
    <property type="protein sequence ID" value="WNH53616.1"/>
    <property type="molecule type" value="Genomic_DNA"/>
</dbReference>
<evidence type="ECO:0000313" key="3">
    <source>
        <dbReference type="Proteomes" id="UP001302072"/>
    </source>
</evidence>
<dbReference type="Gene3D" id="3.40.50.720">
    <property type="entry name" value="NAD(P)-binding Rossmann-like Domain"/>
    <property type="match status" value="1"/>
</dbReference>
<dbReference type="PANTHER" id="PTHR12126">
    <property type="entry name" value="NADH-UBIQUINONE OXIDOREDUCTASE 39 KDA SUBUNIT-RELATED"/>
    <property type="match status" value="1"/>
</dbReference>
<dbReference type="InterPro" id="IPR016040">
    <property type="entry name" value="NAD(P)-bd_dom"/>
</dbReference>
<name>A0ABY9YRX3_9GAMM</name>
<evidence type="ECO:0000313" key="2">
    <source>
        <dbReference type="EMBL" id="WNH53616.1"/>
    </source>
</evidence>
<dbReference type="PANTHER" id="PTHR12126:SF11">
    <property type="entry name" value="NADH DEHYDROGENASE [UBIQUINONE] 1 ALPHA SUBCOMPLEX SUBUNIT 9, MITOCHONDRIAL"/>
    <property type="match status" value="1"/>
</dbReference>